<proteinExistence type="predicted"/>
<dbReference type="OrthoDB" id="5419697at2"/>
<keyword evidence="3" id="KW-1185">Reference proteome</keyword>
<dbReference type="STRING" id="1246637.MTBBW1_1740056"/>
<dbReference type="Proteomes" id="UP000191931">
    <property type="component" value="Unassembled WGS sequence"/>
</dbReference>
<dbReference type="EMBL" id="FWEV01000084">
    <property type="protein sequence ID" value="SLM29325.1"/>
    <property type="molecule type" value="Genomic_DNA"/>
</dbReference>
<feature type="region of interest" description="Disordered" evidence="1">
    <location>
        <begin position="101"/>
        <end position="163"/>
    </location>
</feature>
<accession>A0A1W1HA96</accession>
<evidence type="ECO:0000313" key="3">
    <source>
        <dbReference type="Proteomes" id="UP000191931"/>
    </source>
</evidence>
<reference evidence="2 3" key="1">
    <citation type="submission" date="2017-03" db="EMBL/GenBank/DDBJ databases">
        <authorList>
            <person name="Afonso C.L."/>
            <person name="Miller P.J."/>
            <person name="Scott M.A."/>
            <person name="Spackman E."/>
            <person name="Goraichik I."/>
            <person name="Dimitrov K.M."/>
            <person name="Suarez D.L."/>
            <person name="Swayne D.E."/>
        </authorList>
    </citation>
    <scope>NUCLEOTIDE SEQUENCE [LARGE SCALE GENOMIC DNA]</scope>
    <source>
        <strain evidence="2">PRJEB14757</strain>
    </source>
</reference>
<protein>
    <submittedName>
        <fullName evidence="2">Uncharacterized protein</fullName>
    </submittedName>
</protein>
<evidence type="ECO:0000256" key="1">
    <source>
        <dbReference type="SAM" id="MobiDB-lite"/>
    </source>
</evidence>
<organism evidence="2 3">
    <name type="scientific">Desulfamplus magnetovallimortis</name>
    <dbReference type="NCBI Taxonomy" id="1246637"/>
    <lineage>
        <taxon>Bacteria</taxon>
        <taxon>Pseudomonadati</taxon>
        <taxon>Thermodesulfobacteriota</taxon>
        <taxon>Desulfobacteria</taxon>
        <taxon>Desulfobacterales</taxon>
        <taxon>Desulfobacteraceae</taxon>
        <taxon>Desulfamplus</taxon>
    </lineage>
</organism>
<gene>
    <name evidence="2" type="ORF">MTBBW1_1740056</name>
</gene>
<sequence length="163" mass="18801">MKQKFTFEVDNIKGIVTLTEAEEMDLGSFANLHQESYSLEEMKNVAQAGQAVFIEYMRRRNLFPPNDLAIKLFLAAEKMFQEETPEKTVVEYEDIEALPLMDDTRMDFAGMDGDDEEEDDEDVEIGELLKDDPDDLSEDDIKEIDSDDDTPRFMPDDDSEHEN</sequence>
<name>A0A1W1HA96_9BACT</name>
<evidence type="ECO:0000313" key="2">
    <source>
        <dbReference type="EMBL" id="SLM29325.1"/>
    </source>
</evidence>
<dbReference type="RefSeq" id="WP_080806240.1">
    <property type="nucleotide sequence ID" value="NZ_LT828552.1"/>
</dbReference>
<feature type="compositionally biased region" description="Acidic residues" evidence="1">
    <location>
        <begin position="112"/>
        <end position="125"/>
    </location>
</feature>
<feature type="compositionally biased region" description="Acidic residues" evidence="1">
    <location>
        <begin position="132"/>
        <end position="148"/>
    </location>
</feature>
<dbReference type="AlphaFoldDB" id="A0A1W1HA96"/>